<dbReference type="PANTHER" id="PTHR46768">
    <property type="entry name" value="TWO PORE CALCIUM CHANNEL PROTEIN 2"/>
    <property type="match status" value="1"/>
</dbReference>
<feature type="domain" description="Ion transport" evidence="6">
    <location>
        <begin position="77"/>
        <end position="328"/>
    </location>
</feature>
<dbReference type="OrthoDB" id="416585at2759"/>
<dbReference type="Pfam" id="PF00520">
    <property type="entry name" value="Ion_trans"/>
    <property type="match status" value="2"/>
</dbReference>
<dbReference type="GO" id="GO:0019722">
    <property type="term" value="P:calcium-mediated signaling"/>
    <property type="evidence" value="ECO:0007669"/>
    <property type="project" value="TreeGrafter"/>
</dbReference>
<dbReference type="InterPro" id="IPR027359">
    <property type="entry name" value="Volt_channel_dom_sf"/>
</dbReference>
<feature type="domain" description="Ion transport" evidence="6">
    <location>
        <begin position="461"/>
        <end position="726"/>
    </location>
</feature>
<evidence type="ECO:0000256" key="2">
    <source>
        <dbReference type="ARBA" id="ARBA00022692"/>
    </source>
</evidence>
<keyword evidence="2 5" id="KW-0812">Transmembrane</keyword>
<comment type="caution">
    <text evidence="7">The sequence shown here is derived from an EMBL/GenBank/DDBJ whole genome shotgun (WGS) entry which is preliminary data.</text>
</comment>
<dbReference type="GO" id="GO:0075509">
    <property type="term" value="P:endocytosis involved in viral entry into host cell"/>
    <property type="evidence" value="ECO:0007669"/>
    <property type="project" value="TreeGrafter"/>
</dbReference>
<dbReference type="Gene3D" id="1.20.120.350">
    <property type="entry name" value="Voltage-gated potassium channels. Chain C"/>
    <property type="match status" value="2"/>
</dbReference>
<name>A0A3M7PPW5_BRAPC</name>
<feature type="transmembrane region" description="Helical" evidence="5">
    <location>
        <begin position="206"/>
        <end position="228"/>
    </location>
</feature>
<evidence type="ECO:0000259" key="6">
    <source>
        <dbReference type="Pfam" id="PF00520"/>
    </source>
</evidence>
<feature type="transmembrane region" description="Helical" evidence="5">
    <location>
        <begin position="72"/>
        <end position="94"/>
    </location>
</feature>
<keyword evidence="4 5" id="KW-0472">Membrane</keyword>
<protein>
    <submittedName>
        <fullName evidence="7">Two pore calcium channel 2</fullName>
    </submittedName>
</protein>
<proteinExistence type="predicted"/>
<organism evidence="7 8">
    <name type="scientific">Brachionus plicatilis</name>
    <name type="common">Marine rotifer</name>
    <name type="synonym">Brachionus muelleri</name>
    <dbReference type="NCBI Taxonomy" id="10195"/>
    <lineage>
        <taxon>Eukaryota</taxon>
        <taxon>Metazoa</taxon>
        <taxon>Spiralia</taxon>
        <taxon>Gnathifera</taxon>
        <taxon>Rotifera</taxon>
        <taxon>Eurotatoria</taxon>
        <taxon>Monogononta</taxon>
        <taxon>Pseudotrocha</taxon>
        <taxon>Ploima</taxon>
        <taxon>Brachionidae</taxon>
        <taxon>Brachionus</taxon>
    </lineage>
</organism>
<dbReference type="GO" id="GO:0015280">
    <property type="term" value="F:ligand-gated sodium channel activity"/>
    <property type="evidence" value="ECO:0007669"/>
    <property type="project" value="TreeGrafter"/>
</dbReference>
<dbReference type="Proteomes" id="UP000276133">
    <property type="component" value="Unassembled WGS sequence"/>
</dbReference>
<comment type="subcellular location">
    <subcellularLocation>
        <location evidence="1">Membrane</location>
        <topology evidence="1">Multi-pass membrane protein</topology>
    </subcellularLocation>
</comment>
<evidence type="ECO:0000256" key="4">
    <source>
        <dbReference type="ARBA" id="ARBA00023136"/>
    </source>
</evidence>
<dbReference type="GO" id="GO:0097682">
    <property type="term" value="F:intracellularly phosphatidylinositol-3,5-bisphosphate-gated monatomic cation channel activity"/>
    <property type="evidence" value="ECO:0007669"/>
    <property type="project" value="TreeGrafter"/>
</dbReference>
<feature type="transmembrane region" description="Helical" evidence="5">
    <location>
        <begin position="611"/>
        <end position="631"/>
    </location>
</feature>
<evidence type="ECO:0000313" key="7">
    <source>
        <dbReference type="EMBL" id="RNA01162.1"/>
    </source>
</evidence>
<accession>A0A3M7PPW5</accession>
<dbReference type="GO" id="GO:0022832">
    <property type="term" value="F:voltage-gated channel activity"/>
    <property type="evidence" value="ECO:0007669"/>
    <property type="project" value="InterPro"/>
</dbReference>
<feature type="transmembrane region" description="Helical" evidence="5">
    <location>
        <begin position="570"/>
        <end position="590"/>
    </location>
</feature>
<feature type="transmembrane region" description="Helical" evidence="5">
    <location>
        <begin position="497"/>
        <end position="519"/>
    </location>
</feature>
<feature type="transmembrane region" description="Helical" evidence="5">
    <location>
        <begin position="462"/>
        <end position="485"/>
    </location>
</feature>
<gene>
    <name evidence="7" type="ORF">BpHYR1_027769</name>
</gene>
<evidence type="ECO:0000256" key="3">
    <source>
        <dbReference type="ARBA" id="ARBA00022989"/>
    </source>
</evidence>
<evidence type="ECO:0000256" key="1">
    <source>
        <dbReference type="ARBA" id="ARBA00004141"/>
    </source>
</evidence>
<feature type="transmembrane region" description="Helical" evidence="5">
    <location>
        <begin position="299"/>
        <end position="322"/>
    </location>
</feature>
<dbReference type="InterPro" id="IPR005821">
    <property type="entry name" value="Ion_trans_dom"/>
</dbReference>
<feature type="transmembrane region" description="Helical" evidence="5">
    <location>
        <begin position="148"/>
        <end position="168"/>
    </location>
</feature>
<dbReference type="InterPro" id="IPR028798">
    <property type="entry name" value="TPC2"/>
</dbReference>
<keyword evidence="8" id="KW-1185">Reference proteome</keyword>
<sequence>MNQAPALREMIHGNTNSQYETAYFDDQAKNDAILRATVLIEDSFNFRSIFHKIGRSPLIVYRAYYSKPIQRFLYVNIFVIMILAFFESPSSLSYSSDITKPKFYLTKYEFPCGILEMIDIFCLLLFFLDVVVKSYLVGRKQVLKSPWLLSYYAIIFVSLIDCIVSLSLGCQETVRIRRYLRPFFLVQCSSLMKKTIKSLKRSLPQIISVFVLLVIHLYLFSIIGMLIFPRYYAQYSQKNETTRASNPNDTFPIIDEKVYVKNQAFSSIKNSFINLLVLITTSNNPDVTIQSYSENRLAALYYVVFLLIGMYSLMSLFIAVIYNQFKGFFQDSMMSSVFRQSLAVRAAFWVLYERFNSDRKLPVISKTPIVYVIKKLSISKRRKEYLNKVLDDSISGINENSEIEVFVDMELFEKLFLDHLNEDISDEYEEILDSNSYERRNSSVVMMNNLKRNLKRFFLSKFYLFLASIITIINIGCITGELHFMENLDDNGTNKPLSVVIFAFSTFYMAEHLVKLWTLNIKRYLTNYLDLLDGIISSVFFVTQVVQLIIYKRTYMSNEEMKNYDYSTSLWGISRVINMLLIFRLIHLAPSVKVMYAVVSTAIDIFRSLKPLFGIMASVYYIYALLGIQLFSEKIRPDSFDKYNKSILNEYCGTYKQLSFWVNNFNDLYSALIVLWNLMVVNDWFVIVEAYVDVTSDWSRLYFYFWWALCPVIMLNMCVSLILDLFLLKWEKTIEVKTSSYSIKTPLIKSIHRLFSDAKWKPDDKKINGELIKHSYLDFNRMIHSFSHEDEDF</sequence>
<evidence type="ECO:0000256" key="5">
    <source>
        <dbReference type="SAM" id="Phobius"/>
    </source>
</evidence>
<feature type="transmembrane region" description="Helical" evidence="5">
    <location>
        <begin position="531"/>
        <end position="550"/>
    </location>
</feature>
<feature type="transmembrane region" description="Helical" evidence="5">
    <location>
        <begin position="114"/>
        <end position="136"/>
    </location>
</feature>
<evidence type="ECO:0000313" key="8">
    <source>
        <dbReference type="Proteomes" id="UP000276133"/>
    </source>
</evidence>
<keyword evidence="3 5" id="KW-1133">Transmembrane helix</keyword>
<dbReference type="AlphaFoldDB" id="A0A3M7PPW5"/>
<feature type="transmembrane region" description="Helical" evidence="5">
    <location>
        <begin position="334"/>
        <end position="352"/>
    </location>
</feature>
<reference evidence="7 8" key="1">
    <citation type="journal article" date="2018" name="Sci. Rep.">
        <title>Genomic signatures of local adaptation to the degree of environmental predictability in rotifers.</title>
        <authorList>
            <person name="Franch-Gras L."/>
            <person name="Hahn C."/>
            <person name="Garcia-Roger E.M."/>
            <person name="Carmona M.J."/>
            <person name="Serra M."/>
            <person name="Gomez A."/>
        </authorList>
    </citation>
    <scope>NUCLEOTIDE SEQUENCE [LARGE SCALE GENOMIC DNA]</scope>
    <source>
        <strain evidence="7">HYR1</strain>
    </source>
</reference>
<feature type="transmembrane region" description="Helical" evidence="5">
    <location>
        <begin position="668"/>
        <end position="692"/>
    </location>
</feature>
<dbReference type="GO" id="GO:0005765">
    <property type="term" value="C:lysosomal membrane"/>
    <property type="evidence" value="ECO:0007669"/>
    <property type="project" value="InterPro"/>
</dbReference>
<dbReference type="SUPFAM" id="SSF81324">
    <property type="entry name" value="Voltage-gated potassium channels"/>
    <property type="match status" value="2"/>
</dbReference>
<dbReference type="EMBL" id="REGN01009441">
    <property type="protein sequence ID" value="RNA01162.1"/>
    <property type="molecule type" value="Genomic_DNA"/>
</dbReference>
<feature type="transmembrane region" description="Helical" evidence="5">
    <location>
        <begin position="704"/>
        <end position="728"/>
    </location>
</feature>
<dbReference type="STRING" id="10195.A0A3M7PPW5"/>
<dbReference type="Gene3D" id="1.10.287.70">
    <property type="match status" value="2"/>
</dbReference>
<dbReference type="PANTHER" id="PTHR46768:SF1">
    <property type="entry name" value="TWO PORE CHANNEL PROTEIN 2"/>
    <property type="match status" value="1"/>
</dbReference>